<dbReference type="AlphaFoldDB" id="A0A395M245"/>
<dbReference type="InterPro" id="IPR036565">
    <property type="entry name" value="Mur-like_cat_sf"/>
</dbReference>
<evidence type="ECO:0000313" key="6">
    <source>
        <dbReference type="Proteomes" id="UP000266389"/>
    </source>
</evidence>
<dbReference type="InterPro" id="IPR035911">
    <property type="entry name" value="MurE/MurF_N"/>
</dbReference>
<evidence type="ECO:0000313" key="5">
    <source>
        <dbReference type="EMBL" id="RFM24847.1"/>
    </source>
</evidence>
<dbReference type="GO" id="GO:0005524">
    <property type="term" value="F:ATP binding"/>
    <property type="evidence" value="ECO:0007669"/>
    <property type="project" value="UniProtKB-KW"/>
</dbReference>
<name>A0A395M245_9BACT</name>
<dbReference type="InterPro" id="IPR051046">
    <property type="entry name" value="MurCDEF_CellWall_CoF430Synth"/>
</dbReference>
<dbReference type="SUPFAM" id="SSF53623">
    <property type="entry name" value="MurD-like peptide ligases, catalytic domain"/>
    <property type="match status" value="1"/>
</dbReference>
<dbReference type="Proteomes" id="UP000266389">
    <property type="component" value="Unassembled WGS sequence"/>
</dbReference>
<proteinExistence type="predicted"/>
<feature type="domain" description="Mur ligase N-terminal catalytic" evidence="4">
    <location>
        <begin position="27"/>
        <end position="100"/>
    </location>
</feature>
<accession>A0A395M245</accession>
<evidence type="ECO:0000259" key="4">
    <source>
        <dbReference type="Pfam" id="PF01225"/>
    </source>
</evidence>
<dbReference type="EMBL" id="PHFL01000020">
    <property type="protein sequence ID" value="RFM24847.1"/>
    <property type="molecule type" value="Genomic_DNA"/>
</dbReference>
<keyword evidence="1 5" id="KW-0436">Ligase</keyword>
<organism evidence="5 6">
    <name type="scientific">Candidatus Thermochlorobacter aerophilus</name>
    <dbReference type="NCBI Taxonomy" id="1868324"/>
    <lineage>
        <taxon>Bacteria</taxon>
        <taxon>Pseudomonadati</taxon>
        <taxon>Chlorobiota</taxon>
        <taxon>Chlorobiia</taxon>
        <taxon>Chlorobiales</taxon>
        <taxon>Candidatus Thermochlorobacteriaceae</taxon>
        <taxon>Candidatus Thermochlorobacter</taxon>
    </lineage>
</organism>
<dbReference type="Gene3D" id="3.40.1390.10">
    <property type="entry name" value="MurE/MurF, N-terminal domain"/>
    <property type="match status" value="1"/>
</dbReference>
<dbReference type="PANTHER" id="PTHR43024:SF1">
    <property type="entry name" value="UDP-N-ACETYLMURAMOYL-TRIPEPTIDE--D-ALANYL-D-ALANINE LIGASE"/>
    <property type="match status" value="1"/>
</dbReference>
<protein>
    <submittedName>
        <fullName evidence="5">UDP-N-acetylmuramoyl-tripeptide--D-alanyl-D-alanine ligase</fullName>
    </submittedName>
</protein>
<dbReference type="GO" id="GO:0016881">
    <property type="term" value="F:acid-amino acid ligase activity"/>
    <property type="evidence" value="ECO:0007669"/>
    <property type="project" value="InterPro"/>
</dbReference>
<evidence type="ECO:0000256" key="1">
    <source>
        <dbReference type="ARBA" id="ARBA00022598"/>
    </source>
</evidence>
<sequence length="137" mass="14989">MKLTKNDLERVGTLQAKGFTEVEAMKVTTDSRTVQGGELFVALKGETHDGHEFVKSALEKGASLCVVSKSWREANPTVEGNFLVVPDTLLALQELARSYRRKMLIPIVAIGGNSGKTTTKEMTAHVLRSTFKTHATE</sequence>
<comment type="caution">
    <text evidence="5">The sequence shown here is derived from an EMBL/GenBank/DDBJ whole genome shotgun (WGS) entry which is preliminary data.</text>
</comment>
<dbReference type="Gene3D" id="3.40.1190.10">
    <property type="entry name" value="Mur-like, catalytic domain"/>
    <property type="match status" value="1"/>
</dbReference>
<keyword evidence="3" id="KW-0067">ATP-binding</keyword>
<dbReference type="SUPFAM" id="SSF63418">
    <property type="entry name" value="MurE/MurF N-terminal domain"/>
    <property type="match status" value="1"/>
</dbReference>
<evidence type="ECO:0000256" key="3">
    <source>
        <dbReference type="ARBA" id="ARBA00022840"/>
    </source>
</evidence>
<reference evidence="5 6" key="1">
    <citation type="journal article" date="2011" name="ISME J.">
        <title>Community ecology of hot spring cyanobacterial mats: predominant populations and their functional potential.</title>
        <authorList>
            <person name="Klatt C.G."/>
            <person name="Wood J.M."/>
            <person name="Rusch D.B."/>
            <person name="Bateson M.M."/>
            <person name="Hamamura N."/>
            <person name="Heidelberg J.F."/>
            <person name="Grossman A.R."/>
            <person name="Bhaya D."/>
            <person name="Cohan F.M."/>
            <person name="Kuhl M."/>
            <person name="Bryant D.A."/>
            <person name="Ward D.M."/>
        </authorList>
    </citation>
    <scope>NUCLEOTIDE SEQUENCE [LARGE SCALE GENOMIC DNA]</scope>
    <source>
        <strain evidence="5">OS</strain>
    </source>
</reference>
<feature type="non-terminal residue" evidence="5">
    <location>
        <position position="137"/>
    </location>
</feature>
<dbReference type="InterPro" id="IPR000713">
    <property type="entry name" value="Mur_ligase_N"/>
</dbReference>
<evidence type="ECO:0000256" key="2">
    <source>
        <dbReference type="ARBA" id="ARBA00022741"/>
    </source>
</evidence>
<dbReference type="Pfam" id="PF01225">
    <property type="entry name" value="Mur_ligase"/>
    <property type="match status" value="1"/>
</dbReference>
<gene>
    <name evidence="5" type="ORF">D0433_03655</name>
</gene>
<dbReference type="PANTHER" id="PTHR43024">
    <property type="entry name" value="UDP-N-ACETYLMURAMOYL-TRIPEPTIDE--D-ALANYL-D-ALANINE LIGASE"/>
    <property type="match status" value="1"/>
</dbReference>
<keyword evidence="2" id="KW-0547">Nucleotide-binding</keyword>